<evidence type="ECO:0008006" key="3">
    <source>
        <dbReference type="Google" id="ProtNLM"/>
    </source>
</evidence>
<evidence type="ECO:0000313" key="2">
    <source>
        <dbReference type="Proteomes" id="UP000673394"/>
    </source>
</evidence>
<organism evidence="1 2">
    <name type="scientific">Paenibacillus lignilyticus</name>
    <dbReference type="NCBI Taxonomy" id="1172615"/>
    <lineage>
        <taxon>Bacteria</taxon>
        <taxon>Bacillati</taxon>
        <taxon>Bacillota</taxon>
        <taxon>Bacilli</taxon>
        <taxon>Bacillales</taxon>
        <taxon>Paenibacillaceae</taxon>
        <taxon>Paenibacillus</taxon>
    </lineage>
</organism>
<comment type="caution">
    <text evidence="1">The sequence shown here is derived from an EMBL/GenBank/DDBJ whole genome shotgun (WGS) entry which is preliminary data.</text>
</comment>
<dbReference type="Proteomes" id="UP000673394">
    <property type="component" value="Unassembled WGS sequence"/>
</dbReference>
<proteinExistence type="predicted"/>
<protein>
    <recommendedName>
        <fullName evidence="3">Bactofilin</fullName>
    </recommendedName>
</protein>
<sequence>MQMMTGTRRKVRITGTGSTSGGYYESIRVLGEGQVLGSIESESLHSMGNLSVSGDLKVGLYRQVGETNVRGDIYGAQMHVLGELDAAGSIRSKSMKVRGQLAVRGECEAEYFDVRGGFHIHGLVSANVVEIRPWGPCHAKEIGGGRINVRRSKWGGMKQWFSKPRSMELNSELIEGENIYLEHTTADVVRGTNVTIGPGCRIGLIEYRKSLKVSKGSVVNEEIKR</sequence>
<dbReference type="EMBL" id="JAGKSP010000011">
    <property type="protein sequence ID" value="MBP3965502.1"/>
    <property type="molecule type" value="Genomic_DNA"/>
</dbReference>
<evidence type="ECO:0000313" key="1">
    <source>
        <dbReference type="EMBL" id="MBP3965502.1"/>
    </source>
</evidence>
<dbReference type="RefSeq" id="WP_210661983.1">
    <property type="nucleotide sequence ID" value="NZ_JAGKSP010000011.1"/>
</dbReference>
<accession>A0ABS5CHZ6</accession>
<reference evidence="1 2" key="1">
    <citation type="submission" date="2021-04" db="EMBL/GenBank/DDBJ databases">
        <title>Paenibacillus sp. DLE-14 whole genome sequence.</title>
        <authorList>
            <person name="Ham Y.J."/>
        </authorList>
    </citation>
    <scope>NUCLEOTIDE SEQUENCE [LARGE SCALE GENOMIC DNA]</scope>
    <source>
        <strain evidence="1 2">DLE-14</strain>
    </source>
</reference>
<gene>
    <name evidence="1" type="ORF">I8J30_22575</name>
</gene>
<keyword evidence="2" id="KW-1185">Reference proteome</keyword>
<name>A0ABS5CHZ6_9BACL</name>